<dbReference type="OrthoDB" id="2639622at2"/>
<dbReference type="EMBL" id="JDYK01000022">
    <property type="protein sequence ID" value="EWS79942.1"/>
    <property type="molecule type" value="Genomic_DNA"/>
</dbReference>
<feature type="region of interest" description="Disordered" evidence="1">
    <location>
        <begin position="1"/>
        <end position="29"/>
    </location>
</feature>
<proteinExistence type="predicted"/>
<sequence>MTSARSRPAPGDAPRTEPAADRPDPVAAGPAAPVLTLFCGPPGAGKTTLARRLEAEGAGLRICTDDWQDEIGIPPTDAEAHERLQARLYRLAMQLLERGVDVILEDGLWMRAERTRVFADARSRGARVRWHVFDVAPEELERRLASRAARGEPGTVPVSPAELARILTLFEPPRAKELAAVDEVTLHR</sequence>
<keyword evidence="3" id="KW-1185">Reference proteome</keyword>
<evidence type="ECO:0000313" key="3">
    <source>
        <dbReference type="Proteomes" id="UP000023067"/>
    </source>
</evidence>
<protein>
    <recommendedName>
        <fullName evidence="4">Kinase</fullName>
    </recommendedName>
</protein>
<accession>Z9JQB0</accession>
<dbReference type="AlphaFoldDB" id="Z9JQB0"/>
<organism evidence="2 3">
    <name type="scientific">Brachybacterium phenoliresistens</name>
    <dbReference type="NCBI Taxonomy" id="396014"/>
    <lineage>
        <taxon>Bacteria</taxon>
        <taxon>Bacillati</taxon>
        <taxon>Actinomycetota</taxon>
        <taxon>Actinomycetes</taxon>
        <taxon>Micrococcales</taxon>
        <taxon>Dermabacteraceae</taxon>
        <taxon>Brachybacterium</taxon>
    </lineage>
</organism>
<reference evidence="2 3" key="1">
    <citation type="submission" date="2014-02" db="EMBL/GenBank/DDBJ databases">
        <title>Genome sequence of Brachybacterium phenoliresistens strain W13A50.</title>
        <authorList>
            <person name="Wang X."/>
        </authorList>
    </citation>
    <scope>NUCLEOTIDE SEQUENCE [LARGE SCALE GENOMIC DNA]</scope>
    <source>
        <strain evidence="2 3">W13A50</strain>
    </source>
</reference>
<evidence type="ECO:0000256" key="1">
    <source>
        <dbReference type="SAM" id="MobiDB-lite"/>
    </source>
</evidence>
<dbReference type="Gene3D" id="3.40.50.300">
    <property type="entry name" value="P-loop containing nucleotide triphosphate hydrolases"/>
    <property type="match status" value="1"/>
</dbReference>
<dbReference type="eggNOG" id="COG0645">
    <property type="taxonomic scope" value="Bacteria"/>
</dbReference>
<feature type="compositionally biased region" description="Basic and acidic residues" evidence="1">
    <location>
        <begin position="14"/>
        <end position="24"/>
    </location>
</feature>
<dbReference type="HOGENOM" id="CLU_105030_2_0_11"/>
<evidence type="ECO:0000313" key="2">
    <source>
        <dbReference type="EMBL" id="EWS79942.1"/>
    </source>
</evidence>
<evidence type="ECO:0008006" key="4">
    <source>
        <dbReference type="Google" id="ProtNLM"/>
    </source>
</evidence>
<dbReference type="Pfam" id="PF13671">
    <property type="entry name" value="AAA_33"/>
    <property type="match status" value="1"/>
</dbReference>
<dbReference type="Proteomes" id="UP000023067">
    <property type="component" value="Unassembled WGS sequence"/>
</dbReference>
<name>Z9JQB0_9MICO</name>
<dbReference type="RefSeq" id="WP_051487115.1">
    <property type="nucleotide sequence ID" value="NZ_BAAAOW010000002.1"/>
</dbReference>
<dbReference type="STRING" id="396014.BF93_09040"/>
<dbReference type="InterPro" id="IPR027417">
    <property type="entry name" value="P-loop_NTPase"/>
</dbReference>
<dbReference type="PATRIC" id="fig|396014.3.peg.3307"/>
<gene>
    <name evidence="2" type="ORF">BF93_09040</name>
</gene>
<dbReference type="SUPFAM" id="SSF52540">
    <property type="entry name" value="P-loop containing nucleoside triphosphate hydrolases"/>
    <property type="match status" value="1"/>
</dbReference>
<comment type="caution">
    <text evidence="2">The sequence shown here is derived from an EMBL/GenBank/DDBJ whole genome shotgun (WGS) entry which is preliminary data.</text>
</comment>